<comment type="similarity">
    <text evidence="1">Belongs to the asparagine synthetase family.</text>
</comment>
<evidence type="ECO:0000259" key="9">
    <source>
        <dbReference type="PROSITE" id="PS51278"/>
    </source>
</evidence>
<sequence>MCGITACITLDRRQPRTSGPAAAQARAALETQLSKSLDLIAHRGPDAKGIWINDDATPHHSPCGRVHCVVNGEIYDDAADSLRRELEAAPHGYVFASRADTELVVALYLAHGAPRFLDRLRGEFALVLFDERDGSVIAARDRFGIKPLFWTVVDDHHRREEEEEEGEEEDAVAEGERGASSSKRLLIAAEAKAFLATGWDTPEWDVGAIVEGTWMVGERTLFKGVRKIQPGCWMRVTPDGQVVQKRYWDMEYRDKREPETRTVDEMVLGVREQLTEAIRLRLRADVPVGIYLSGGIDSSLVAGIVTHLVREEGARLGNQDATSRICCFSIEFPGQGSYDESDVAERTANWLGVQILKKRMDEATLADNFADSVWHCEHHNMNLNSVGKFVLSTLPREHGFKVVLTGEGSDEHFAGYPWLIGEFLREPDPAMPGTELARDAALRDSLRERGRREFMAMVQRERSLGSRNPTNPEAFRAVNEVRMLGLTQAFLPPPALWSSWVREAWAGADPVMAQTAEMPEEAKQKMRETWHPLHTAQYLWSRSLLANMLLTCLGDRTEMAHSIEARPPFLDHVLSEYANGLPPSVKLAYTPERENEARSGGLPWENGNVLADLFTEKWILREAGKPFITQELYERKKQPYVAPNRWPKDGPLDKKMREICTREAVERLGFVDYEHVKAAMDTAFGDDADRGSFRLLLAVAAWVTISERFGVRRAEPSDQARGGNTDGGLGGQA</sequence>
<keyword evidence="2 5" id="KW-0547">Nucleotide-binding</keyword>
<dbReference type="Proteomes" id="UP000289323">
    <property type="component" value="Unassembled WGS sequence"/>
</dbReference>
<feature type="compositionally biased region" description="Acidic residues" evidence="8">
    <location>
        <begin position="161"/>
        <end position="173"/>
    </location>
</feature>
<dbReference type="InterPro" id="IPR006426">
    <property type="entry name" value="Asn_synth_AEB"/>
</dbReference>
<feature type="domain" description="Glutamine amidotransferase type-2" evidence="9">
    <location>
        <begin position="2"/>
        <end position="239"/>
    </location>
</feature>
<organism evidence="10 11">
    <name type="scientific">Thermothielavioides terrestris</name>
    <dbReference type="NCBI Taxonomy" id="2587410"/>
    <lineage>
        <taxon>Eukaryota</taxon>
        <taxon>Fungi</taxon>
        <taxon>Dikarya</taxon>
        <taxon>Ascomycota</taxon>
        <taxon>Pezizomycotina</taxon>
        <taxon>Sordariomycetes</taxon>
        <taxon>Sordariomycetidae</taxon>
        <taxon>Sordariales</taxon>
        <taxon>Chaetomiaceae</taxon>
        <taxon>Thermothielavioides</taxon>
    </lineage>
</organism>
<dbReference type="InterPro" id="IPR014729">
    <property type="entry name" value="Rossmann-like_a/b/a_fold"/>
</dbReference>
<dbReference type="InterPro" id="IPR017932">
    <property type="entry name" value="GATase_2_dom"/>
</dbReference>
<evidence type="ECO:0000256" key="5">
    <source>
        <dbReference type="PIRNR" id="PIRNR001589"/>
    </source>
</evidence>
<dbReference type="PANTHER" id="PTHR43284:SF1">
    <property type="entry name" value="ASPARAGINE SYNTHETASE"/>
    <property type="match status" value="1"/>
</dbReference>
<proteinExistence type="inferred from homology"/>
<evidence type="ECO:0000256" key="2">
    <source>
        <dbReference type="ARBA" id="ARBA00022741"/>
    </source>
</evidence>
<dbReference type="InterPro" id="IPR051786">
    <property type="entry name" value="ASN_synthetase/amidase"/>
</dbReference>
<dbReference type="Gene3D" id="3.40.50.620">
    <property type="entry name" value="HUPs"/>
    <property type="match status" value="1"/>
</dbReference>
<feature type="binding site" evidence="6">
    <location>
        <position position="100"/>
    </location>
    <ligand>
        <name>L-glutamine</name>
        <dbReference type="ChEBI" id="CHEBI:58359"/>
    </ligand>
</feature>
<dbReference type="InterPro" id="IPR029055">
    <property type="entry name" value="Ntn_hydrolases_N"/>
</dbReference>
<keyword evidence="3 5" id="KW-0067">ATP-binding</keyword>
<evidence type="ECO:0000256" key="7">
    <source>
        <dbReference type="PIRSR" id="PIRSR001589-3"/>
    </source>
</evidence>
<dbReference type="PROSITE" id="PS51278">
    <property type="entry name" value="GATASE_TYPE_2"/>
    <property type="match status" value="1"/>
</dbReference>
<dbReference type="Gene3D" id="3.60.20.10">
    <property type="entry name" value="Glutamine Phosphoribosylpyrophosphate, subunit 1, domain 1"/>
    <property type="match status" value="1"/>
</dbReference>
<gene>
    <name evidence="10" type="ORF">TT172_LOCUS1642</name>
</gene>
<dbReference type="EMBL" id="OUUZ01000001">
    <property type="protein sequence ID" value="SPQ19223.1"/>
    <property type="molecule type" value="Genomic_DNA"/>
</dbReference>
<feature type="region of interest" description="Disordered" evidence="8">
    <location>
        <begin position="156"/>
        <end position="177"/>
    </location>
</feature>
<dbReference type="GO" id="GO:0004066">
    <property type="term" value="F:asparagine synthase (glutamine-hydrolyzing) activity"/>
    <property type="evidence" value="ECO:0007669"/>
    <property type="project" value="InterPro"/>
</dbReference>
<dbReference type="SUPFAM" id="SSF56235">
    <property type="entry name" value="N-terminal nucleophile aminohydrolases (Ntn hydrolases)"/>
    <property type="match status" value="2"/>
</dbReference>
<dbReference type="GO" id="GO:0005829">
    <property type="term" value="C:cytosol"/>
    <property type="evidence" value="ECO:0007669"/>
    <property type="project" value="TreeGrafter"/>
</dbReference>
<evidence type="ECO:0000256" key="4">
    <source>
        <dbReference type="ARBA" id="ARBA00022962"/>
    </source>
</evidence>
<reference evidence="10 11" key="1">
    <citation type="submission" date="2018-04" db="EMBL/GenBank/DDBJ databases">
        <authorList>
            <person name="Huttner S."/>
            <person name="Dainat J."/>
        </authorList>
    </citation>
    <scope>NUCLEOTIDE SEQUENCE [LARGE SCALE GENOMIC DNA]</scope>
</reference>
<protein>
    <submittedName>
        <fullName evidence="10">727e803f-ac6d-438a-8cec-15eed16e87fb</fullName>
    </submittedName>
</protein>
<dbReference type="PANTHER" id="PTHR43284">
    <property type="entry name" value="ASPARAGINE SYNTHETASE (GLUTAMINE-HYDROLYZING)"/>
    <property type="match status" value="1"/>
</dbReference>
<dbReference type="SUPFAM" id="SSF52402">
    <property type="entry name" value="Adenine nucleotide alpha hydrolases-like"/>
    <property type="match status" value="1"/>
</dbReference>
<evidence type="ECO:0000313" key="10">
    <source>
        <dbReference type="EMBL" id="SPQ19223.1"/>
    </source>
</evidence>
<feature type="site" description="Important for beta-aspartyl-AMP intermediate formation" evidence="7">
    <location>
        <position position="407"/>
    </location>
</feature>
<evidence type="ECO:0000256" key="8">
    <source>
        <dbReference type="SAM" id="MobiDB-lite"/>
    </source>
</evidence>
<feature type="compositionally biased region" description="Gly residues" evidence="8">
    <location>
        <begin position="724"/>
        <end position="733"/>
    </location>
</feature>
<feature type="region of interest" description="Disordered" evidence="8">
    <location>
        <begin position="714"/>
        <end position="733"/>
    </location>
</feature>
<dbReference type="GO" id="GO:0005524">
    <property type="term" value="F:ATP binding"/>
    <property type="evidence" value="ECO:0007669"/>
    <property type="project" value="UniProtKB-KW"/>
</dbReference>
<feature type="binding site" evidence="6">
    <location>
        <position position="330"/>
    </location>
    <ligand>
        <name>ATP</name>
        <dbReference type="ChEBI" id="CHEBI:30616"/>
    </ligand>
</feature>
<evidence type="ECO:0000256" key="6">
    <source>
        <dbReference type="PIRSR" id="PIRSR001589-2"/>
    </source>
</evidence>
<accession>A0A3S4C1U3</accession>
<dbReference type="PIRSF" id="PIRSF001589">
    <property type="entry name" value="Asn_synthetase_glu-h"/>
    <property type="match status" value="1"/>
</dbReference>
<evidence type="ECO:0000256" key="3">
    <source>
        <dbReference type="ARBA" id="ARBA00022840"/>
    </source>
</evidence>
<dbReference type="Pfam" id="PF00733">
    <property type="entry name" value="Asn_synthase"/>
    <property type="match status" value="1"/>
</dbReference>
<dbReference type="InterPro" id="IPR001962">
    <property type="entry name" value="Asn_synthase"/>
</dbReference>
<dbReference type="Pfam" id="PF13537">
    <property type="entry name" value="GATase_7"/>
    <property type="match status" value="1"/>
</dbReference>
<evidence type="ECO:0000313" key="11">
    <source>
        <dbReference type="Proteomes" id="UP000289323"/>
    </source>
</evidence>
<name>A0A3S4C1U3_9PEZI</name>
<dbReference type="CDD" id="cd01991">
    <property type="entry name" value="Asn_synthase_B_C"/>
    <property type="match status" value="1"/>
</dbReference>
<evidence type="ECO:0000256" key="1">
    <source>
        <dbReference type="ARBA" id="ARBA00005752"/>
    </source>
</evidence>
<dbReference type="GO" id="GO:0006529">
    <property type="term" value="P:asparagine biosynthetic process"/>
    <property type="evidence" value="ECO:0007669"/>
    <property type="project" value="InterPro"/>
</dbReference>
<dbReference type="AlphaFoldDB" id="A0A3S4C1U3"/>
<keyword evidence="4" id="KW-0315">Glutamine amidotransferase</keyword>
<dbReference type="CDD" id="cd00712">
    <property type="entry name" value="AsnB"/>
    <property type="match status" value="1"/>
</dbReference>
<dbReference type="InterPro" id="IPR033738">
    <property type="entry name" value="AsnB_N"/>
</dbReference>